<evidence type="ECO:0000313" key="10">
    <source>
        <dbReference type="EMBL" id="KAH7128173.1"/>
    </source>
</evidence>
<evidence type="ECO:0000256" key="9">
    <source>
        <dbReference type="SAM" id="Phobius"/>
    </source>
</evidence>
<dbReference type="GO" id="GO:0016052">
    <property type="term" value="P:carbohydrate catabolic process"/>
    <property type="evidence" value="ECO:0007669"/>
    <property type="project" value="InterPro"/>
</dbReference>
<dbReference type="GO" id="GO:0008496">
    <property type="term" value="F:mannan endo-1,6-alpha-mannosidase activity"/>
    <property type="evidence" value="ECO:0007669"/>
    <property type="project" value="UniProtKB-UniRule"/>
</dbReference>
<evidence type="ECO:0000313" key="11">
    <source>
        <dbReference type="Proteomes" id="UP000700596"/>
    </source>
</evidence>
<dbReference type="EMBL" id="JAGMWT010000005">
    <property type="protein sequence ID" value="KAH7128173.1"/>
    <property type="molecule type" value="Genomic_DNA"/>
</dbReference>
<dbReference type="InterPro" id="IPR008928">
    <property type="entry name" value="6-hairpin_glycosidase_sf"/>
</dbReference>
<gene>
    <name evidence="10" type="ORF">B0J11DRAFT_566832</name>
</gene>
<keyword evidence="9" id="KW-0812">Transmembrane</keyword>
<comment type="similarity">
    <text evidence="2 8">Belongs to the glycosyl hydrolase 76 family.</text>
</comment>
<evidence type="ECO:0000256" key="1">
    <source>
        <dbReference type="ARBA" id="ARBA00001452"/>
    </source>
</evidence>
<dbReference type="Gene3D" id="1.50.10.20">
    <property type="match status" value="1"/>
</dbReference>
<evidence type="ECO:0000256" key="7">
    <source>
        <dbReference type="ARBA" id="ARBA00023295"/>
    </source>
</evidence>
<name>A0A9P9DZA7_9PLEO</name>
<evidence type="ECO:0000256" key="3">
    <source>
        <dbReference type="ARBA" id="ARBA00012350"/>
    </source>
</evidence>
<feature type="transmembrane region" description="Helical" evidence="9">
    <location>
        <begin position="474"/>
        <end position="492"/>
    </location>
</feature>
<keyword evidence="11" id="KW-1185">Reference proteome</keyword>
<protein>
    <recommendedName>
        <fullName evidence="3 8">Mannan endo-1,6-alpha-mannosidase</fullName>
        <ecNumber evidence="3 8">3.2.1.101</ecNumber>
    </recommendedName>
</protein>
<sequence length="493" mass="53544">MDANLPRRKMFETGAHTCCCAIVPQSLRREDEESSIDCGETLKRYNMVFKSFFLPLLGPFANALDLDTNNADSIRSVAKTIASGVFSAYNNGESIIVADRGRIDNGEDEDAYKRMAIAWNTFIDYGHLTGDSQFAKNASVALVSQGGPENNFLPPSFNKPGNESTSLWALAALSAEEANIEKGAVTPKWIEYSKNIFNTKAKQWDSPWATCGGGLSRYNNDDGTNKDTVSSGGFFVLAARLALITGEKKYADFADKIYKWSEDQKLVSSENGTVWHTAQFVDDKCVVEENSHRSPVSQGLYAEGAALMYNYTKGGDINIWKGRVEKLVNATDYFLLGGNLFLNLDCPNQNPGCINDFDGDRAAGIRALARSAVYAPFLSLRIRGVLLATAFNEAKECTGEGKFLTCGKILLGKDEEPVRKSVSQGNIHGALSALSAVQALLYQESMRKGTKPLNTTPESKPQDKNNASAASEMAITWTGMALAGLVAVFGILA</sequence>
<keyword evidence="5 8" id="KW-0378">Hydrolase</keyword>
<dbReference type="PANTHER" id="PTHR12145:SF36">
    <property type="entry name" value="MANNAN ENDO-1,6-ALPHA-MANNOSIDASE DCW1"/>
    <property type="match status" value="1"/>
</dbReference>
<accession>A0A9P9DZA7</accession>
<dbReference type="PIRSF" id="PIRSF016302">
    <property type="entry name" value="Man_a_manosd"/>
    <property type="match status" value="1"/>
</dbReference>
<dbReference type="EC" id="3.2.1.101" evidence="3 8"/>
<dbReference type="Pfam" id="PF03663">
    <property type="entry name" value="Glyco_hydro_76"/>
    <property type="match status" value="1"/>
</dbReference>
<organism evidence="10 11">
    <name type="scientific">Dendryphion nanum</name>
    <dbReference type="NCBI Taxonomy" id="256645"/>
    <lineage>
        <taxon>Eukaryota</taxon>
        <taxon>Fungi</taxon>
        <taxon>Dikarya</taxon>
        <taxon>Ascomycota</taxon>
        <taxon>Pezizomycotina</taxon>
        <taxon>Dothideomycetes</taxon>
        <taxon>Pleosporomycetidae</taxon>
        <taxon>Pleosporales</taxon>
        <taxon>Torulaceae</taxon>
        <taxon>Dendryphion</taxon>
    </lineage>
</organism>
<evidence type="ECO:0000256" key="8">
    <source>
        <dbReference type="PIRNR" id="PIRNR016302"/>
    </source>
</evidence>
<keyword evidence="9" id="KW-0472">Membrane</keyword>
<reference evidence="10" key="1">
    <citation type="journal article" date="2021" name="Nat. Commun.">
        <title>Genetic determinants of endophytism in the Arabidopsis root mycobiome.</title>
        <authorList>
            <person name="Mesny F."/>
            <person name="Miyauchi S."/>
            <person name="Thiergart T."/>
            <person name="Pickel B."/>
            <person name="Atanasova L."/>
            <person name="Karlsson M."/>
            <person name="Huettel B."/>
            <person name="Barry K.W."/>
            <person name="Haridas S."/>
            <person name="Chen C."/>
            <person name="Bauer D."/>
            <person name="Andreopoulos W."/>
            <person name="Pangilinan J."/>
            <person name="LaButti K."/>
            <person name="Riley R."/>
            <person name="Lipzen A."/>
            <person name="Clum A."/>
            <person name="Drula E."/>
            <person name="Henrissat B."/>
            <person name="Kohler A."/>
            <person name="Grigoriev I.V."/>
            <person name="Martin F.M."/>
            <person name="Hacquard S."/>
        </authorList>
    </citation>
    <scope>NUCLEOTIDE SEQUENCE</scope>
    <source>
        <strain evidence="10">MPI-CAGE-CH-0243</strain>
    </source>
</reference>
<proteinExistence type="inferred from homology"/>
<dbReference type="OrthoDB" id="4187847at2759"/>
<dbReference type="InterPro" id="IPR014480">
    <property type="entry name" value="Mannan-1_6-alpha_mannosidase"/>
</dbReference>
<dbReference type="InterPro" id="IPR005198">
    <property type="entry name" value="Glyco_hydro_76"/>
</dbReference>
<keyword evidence="9" id="KW-1133">Transmembrane helix</keyword>
<dbReference type="Proteomes" id="UP000700596">
    <property type="component" value="Unassembled WGS sequence"/>
</dbReference>
<comment type="catalytic activity">
    <reaction evidence="1 8">
        <text>Random hydrolysis of (1-&gt;6)-alpha-D-mannosidic linkages in unbranched (1-&gt;6)-mannans.</text>
        <dbReference type="EC" id="3.2.1.101"/>
    </reaction>
</comment>
<evidence type="ECO:0000256" key="4">
    <source>
        <dbReference type="ARBA" id="ARBA00022729"/>
    </source>
</evidence>
<dbReference type="AlphaFoldDB" id="A0A9P9DZA7"/>
<keyword evidence="7 8" id="KW-0326">Glycosidase</keyword>
<comment type="caution">
    <text evidence="10">The sequence shown here is derived from an EMBL/GenBank/DDBJ whole genome shotgun (WGS) entry which is preliminary data.</text>
</comment>
<keyword evidence="6" id="KW-0325">Glycoprotein</keyword>
<evidence type="ECO:0000256" key="5">
    <source>
        <dbReference type="ARBA" id="ARBA00022801"/>
    </source>
</evidence>
<dbReference type="SUPFAM" id="SSF48208">
    <property type="entry name" value="Six-hairpin glycosidases"/>
    <property type="match status" value="1"/>
</dbReference>
<dbReference type="PANTHER" id="PTHR12145">
    <property type="entry name" value="MANNAN ENDO-1,6-ALPHA-MANNOSIDASE DCW1"/>
    <property type="match status" value="1"/>
</dbReference>
<evidence type="ECO:0000256" key="2">
    <source>
        <dbReference type="ARBA" id="ARBA00009699"/>
    </source>
</evidence>
<evidence type="ECO:0000256" key="6">
    <source>
        <dbReference type="ARBA" id="ARBA00023180"/>
    </source>
</evidence>
<dbReference type="GO" id="GO:0009272">
    <property type="term" value="P:fungal-type cell wall biogenesis"/>
    <property type="evidence" value="ECO:0007669"/>
    <property type="project" value="TreeGrafter"/>
</dbReference>
<keyword evidence="4" id="KW-0732">Signal</keyword>